<proteinExistence type="predicted"/>
<organism evidence="1 2">
    <name type="scientific">Halorubrum tibetense</name>
    <dbReference type="NCBI Taxonomy" id="175631"/>
    <lineage>
        <taxon>Archaea</taxon>
        <taxon>Methanobacteriati</taxon>
        <taxon>Methanobacteriota</taxon>
        <taxon>Stenosarchaea group</taxon>
        <taxon>Halobacteria</taxon>
        <taxon>Halobacteriales</taxon>
        <taxon>Haloferacaceae</taxon>
        <taxon>Halorubrum</taxon>
    </lineage>
</organism>
<reference evidence="1 2" key="1">
    <citation type="journal article" date="2019" name="Int. J. Syst. Evol. Microbiol.">
        <title>The Global Catalogue of Microorganisms (GCM) 10K type strain sequencing project: providing services to taxonomists for standard genome sequencing and annotation.</title>
        <authorList>
            <consortium name="The Broad Institute Genomics Platform"/>
            <consortium name="The Broad Institute Genome Sequencing Center for Infectious Disease"/>
            <person name="Wu L."/>
            <person name="Ma J."/>
        </authorList>
    </citation>
    <scope>NUCLEOTIDE SEQUENCE [LARGE SCALE GENOMIC DNA]</scope>
    <source>
        <strain evidence="1 2">CGMCC 1.3239</strain>
    </source>
</reference>
<gene>
    <name evidence="1" type="ORF">ACFQEU_06765</name>
</gene>
<evidence type="ECO:0000313" key="1">
    <source>
        <dbReference type="EMBL" id="MFC6753168.1"/>
    </source>
</evidence>
<dbReference type="Proteomes" id="UP001596442">
    <property type="component" value="Unassembled WGS sequence"/>
</dbReference>
<dbReference type="Pfam" id="PF10604">
    <property type="entry name" value="Polyketide_cyc2"/>
    <property type="match status" value="1"/>
</dbReference>
<name>A0ABD5S9S8_9EURY</name>
<dbReference type="Gene3D" id="3.30.530.20">
    <property type="match status" value="1"/>
</dbReference>
<dbReference type="EMBL" id="JBHSWW010000069">
    <property type="protein sequence ID" value="MFC6753168.1"/>
    <property type="molecule type" value="Genomic_DNA"/>
</dbReference>
<evidence type="ECO:0000313" key="2">
    <source>
        <dbReference type="Proteomes" id="UP001596442"/>
    </source>
</evidence>
<dbReference type="SUPFAM" id="SSF55961">
    <property type="entry name" value="Bet v1-like"/>
    <property type="match status" value="1"/>
</dbReference>
<dbReference type="InterPro" id="IPR019587">
    <property type="entry name" value="Polyketide_cyclase/dehydratase"/>
</dbReference>
<sequence>MFNRETAERGRWTLARTGCSILVAREVQASPATAMESLRDTRTWPAWSPSITAVESEHRRIREGTRGHVRVAGVRVPFRVTACSSRRWEWRVAGIPATGHRVEAYAGDSERCRVGVEVPLAAAGYVPTCKRALDRFAALVDRN</sequence>
<comment type="caution">
    <text evidence="1">The sequence shown here is derived from an EMBL/GenBank/DDBJ whole genome shotgun (WGS) entry which is preliminary data.</text>
</comment>
<dbReference type="InterPro" id="IPR023393">
    <property type="entry name" value="START-like_dom_sf"/>
</dbReference>
<accession>A0ABD5S9S8</accession>
<keyword evidence="2" id="KW-1185">Reference proteome</keyword>
<dbReference type="RefSeq" id="WP_379780545.1">
    <property type="nucleotide sequence ID" value="NZ_JBHSWW010000069.1"/>
</dbReference>
<dbReference type="AlphaFoldDB" id="A0ABD5S9S8"/>
<protein>
    <submittedName>
        <fullName evidence="1">SRPBCC family protein</fullName>
    </submittedName>
</protein>